<reference evidence="1 2" key="1">
    <citation type="journal article" date="2011" name="J. Bacteriol.">
        <title>Genome analysis of a Mycoplasma hyorhinis strain derived from a primary human melanoma cell line.</title>
        <authorList>
            <person name="Kornspan J.D."/>
            <person name="Lysnyansky I."/>
            <person name="Kahan T."/>
            <person name="Herrmann R."/>
            <person name="Rottem S."/>
            <person name="Nir-Paz R."/>
        </authorList>
    </citation>
    <scope>NUCLEOTIDE SEQUENCE [LARGE SCALE GENOMIC DNA]</scope>
    <source>
        <strain evidence="1 2">MCLD</strain>
    </source>
</reference>
<organism evidence="1 2">
    <name type="scientific">Mesomycoplasma hyorhinis (strain MCLD)</name>
    <name type="common">Mycoplasma hyorhinis</name>
    <dbReference type="NCBI Taxonomy" id="936139"/>
    <lineage>
        <taxon>Bacteria</taxon>
        <taxon>Bacillati</taxon>
        <taxon>Mycoplasmatota</taxon>
        <taxon>Mycoplasmoidales</taxon>
        <taxon>Metamycoplasmataceae</taxon>
        <taxon>Mesomycoplasma</taxon>
    </lineage>
</organism>
<protein>
    <submittedName>
        <fullName evidence="1">Uncharacterized protein</fullName>
    </submittedName>
</protein>
<name>A0ABM5M5S1_MESHM</name>
<dbReference type="Proteomes" id="UP000008738">
    <property type="component" value="Chromosome"/>
</dbReference>
<proteinExistence type="predicted"/>
<evidence type="ECO:0000313" key="1">
    <source>
        <dbReference type="EMBL" id="AEC45790.1"/>
    </source>
</evidence>
<dbReference type="EMBL" id="CP002669">
    <property type="protein sequence ID" value="AEC45790.1"/>
    <property type="molecule type" value="Genomic_DNA"/>
</dbReference>
<keyword evidence="2" id="KW-1185">Reference proteome</keyword>
<gene>
    <name evidence="1" type="ordered locus">SRH_01110</name>
</gene>
<sequence>MLKKKNEQNPKNLLIKQVKDSWIAFSEDFCQNFLLLVKKIKQIL</sequence>
<accession>A0ABM5M5S1</accession>
<evidence type="ECO:0000313" key="2">
    <source>
        <dbReference type="Proteomes" id="UP000008738"/>
    </source>
</evidence>